<reference evidence="2 3" key="1">
    <citation type="submission" date="2018-06" db="EMBL/GenBank/DDBJ databases">
        <title>Freshwater and sediment microbial communities from various areas in North America, analyzing microbe dynamics in response to fracking.</title>
        <authorList>
            <person name="Lamendella R."/>
        </authorList>
    </citation>
    <scope>NUCLEOTIDE SEQUENCE [LARGE SCALE GENOMIC DNA]</scope>
    <source>
        <strain evidence="2 3">14_TX</strain>
    </source>
</reference>
<comment type="caution">
    <text evidence="2">The sequence shown here is derived from an EMBL/GenBank/DDBJ whole genome shotgun (WGS) entry which is preliminary data.</text>
</comment>
<keyword evidence="1" id="KW-1133">Transmembrane helix</keyword>
<protein>
    <submittedName>
        <fullName evidence="2">Uncharacterized protein</fullName>
    </submittedName>
</protein>
<keyword evidence="1" id="KW-0472">Membrane</keyword>
<evidence type="ECO:0000256" key="1">
    <source>
        <dbReference type="SAM" id="Phobius"/>
    </source>
</evidence>
<dbReference type="RefSeq" id="WP_166672559.1">
    <property type="nucleotide sequence ID" value="NZ_QNSF01000020.1"/>
</dbReference>
<dbReference type="Proteomes" id="UP000252731">
    <property type="component" value="Unassembled WGS sequence"/>
</dbReference>
<feature type="transmembrane region" description="Helical" evidence="1">
    <location>
        <begin position="21"/>
        <end position="44"/>
    </location>
</feature>
<sequence>MSNNEEKKKGSYDKNKRYDGEAVPGCADLFILPIQVLLVGYQIINLI</sequence>
<dbReference type="EMBL" id="QNSF01000020">
    <property type="protein sequence ID" value="RBP87380.1"/>
    <property type="molecule type" value="Genomic_DNA"/>
</dbReference>
<evidence type="ECO:0000313" key="3">
    <source>
        <dbReference type="Proteomes" id="UP000252731"/>
    </source>
</evidence>
<accession>A0A366JJB9</accession>
<keyword evidence="3" id="KW-1185">Reference proteome</keyword>
<name>A0A366JJB9_CYTFI</name>
<gene>
    <name evidence="2" type="ORF">DFO70_12037</name>
</gene>
<keyword evidence="1" id="KW-0812">Transmembrane</keyword>
<dbReference type="AlphaFoldDB" id="A0A366JJB9"/>
<organism evidence="2 3">
    <name type="scientific">Cytobacillus firmus</name>
    <name type="common">Bacillus firmus</name>
    <dbReference type="NCBI Taxonomy" id="1399"/>
    <lineage>
        <taxon>Bacteria</taxon>
        <taxon>Bacillati</taxon>
        <taxon>Bacillota</taxon>
        <taxon>Bacilli</taxon>
        <taxon>Bacillales</taxon>
        <taxon>Bacillaceae</taxon>
        <taxon>Cytobacillus</taxon>
    </lineage>
</organism>
<evidence type="ECO:0000313" key="2">
    <source>
        <dbReference type="EMBL" id="RBP87380.1"/>
    </source>
</evidence>
<proteinExistence type="predicted"/>